<dbReference type="Proteomes" id="UP001500235">
    <property type="component" value="Unassembled WGS sequence"/>
</dbReference>
<feature type="chain" id="PRO_5046689578" evidence="2">
    <location>
        <begin position="26"/>
        <end position="139"/>
    </location>
</feature>
<keyword evidence="2" id="KW-0732">Signal</keyword>
<keyword evidence="1" id="KW-0472">Membrane</keyword>
<proteinExistence type="predicted"/>
<evidence type="ECO:0000256" key="1">
    <source>
        <dbReference type="SAM" id="Phobius"/>
    </source>
</evidence>
<sequence>MIGRSSKLIAAFCCTTMAVSAPASAAARAAAAPQYSPWASLSAFASQSSSAALCGAAVASVAAAQGAAPGCVLPQVDAPVAPPVEQAPVGGVVAPVASSGFNIIPLLIGLGVIAGLAALVLANKDNDSNNGNNPPISPN</sequence>
<keyword evidence="4" id="KW-1185">Reference proteome</keyword>
<reference evidence="4" key="1">
    <citation type="journal article" date="2019" name="Int. J. Syst. Evol. Microbiol.">
        <title>The Global Catalogue of Microorganisms (GCM) 10K type strain sequencing project: providing services to taxonomists for standard genome sequencing and annotation.</title>
        <authorList>
            <consortium name="The Broad Institute Genomics Platform"/>
            <consortium name="The Broad Institute Genome Sequencing Center for Infectious Disease"/>
            <person name="Wu L."/>
            <person name="Ma J."/>
        </authorList>
    </citation>
    <scope>NUCLEOTIDE SEQUENCE [LARGE SCALE GENOMIC DNA]</scope>
    <source>
        <strain evidence="4">JCM 17563</strain>
    </source>
</reference>
<feature type="transmembrane region" description="Helical" evidence="1">
    <location>
        <begin position="103"/>
        <end position="122"/>
    </location>
</feature>
<accession>A0ABP7SX06</accession>
<evidence type="ECO:0000256" key="2">
    <source>
        <dbReference type="SAM" id="SignalP"/>
    </source>
</evidence>
<evidence type="ECO:0000313" key="3">
    <source>
        <dbReference type="EMBL" id="GAA4017781.1"/>
    </source>
</evidence>
<protein>
    <submittedName>
        <fullName evidence="3">Uncharacterized protein</fullName>
    </submittedName>
</protein>
<name>A0ABP7SX06_9SPHN</name>
<comment type="caution">
    <text evidence="3">The sequence shown here is derived from an EMBL/GenBank/DDBJ whole genome shotgun (WGS) entry which is preliminary data.</text>
</comment>
<keyword evidence="1" id="KW-1133">Transmembrane helix</keyword>
<organism evidence="3 4">
    <name type="scientific">Sphingomonas swuensis</name>
    <dbReference type="NCBI Taxonomy" id="977800"/>
    <lineage>
        <taxon>Bacteria</taxon>
        <taxon>Pseudomonadati</taxon>
        <taxon>Pseudomonadota</taxon>
        <taxon>Alphaproteobacteria</taxon>
        <taxon>Sphingomonadales</taxon>
        <taxon>Sphingomonadaceae</taxon>
        <taxon>Sphingomonas</taxon>
    </lineage>
</organism>
<evidence type="ECO:0000313" key="4">
    <source>
        <dbReference type="Proteomes" id="UP001500235"/>
    </source>
</evidence>
<dbReference type="RefSeq" id="WP_344706899.1">
    <property type="nucleotide sequence ID" value="NZ_BAABBQ010000001.1"/>
</dbReference>
<gene>
    <name evidence="3" type="ORF">GCM10022280_16360</name>
</gene>
<keyword evidence="1" id="KW-0812">Transmembrane</keyword>
<feature type="signal peptide" evidence="2">
    <location>
        <begin position="1"/>
        <end position="25"/>
    </location>
</feature>
<dbReference type="EMBL" id="BAABBQ010000001">
    <property type="protein sequence ID" value="GAA4017781.1"/>
    <property type="molecule type" value="Genomic_DNA"/>
</dbReference>